<dbReference type="InterPro" id="IPR031939">
    <property type="entry name" value="Adhesin_E-like"/>
</dbReference>
<evidence type="ECO:0000259" key="1">
    <source>
        <dbReference type="Pfam" id="PF16747"/>
    </source>
</evidence>
<gene>
    <name evidence="2" type="ORF">SAMN02745664_102100</name>
</gene>
<dbReference type="Proteomes" id="UP000187495">
    <property type="component" value="Unassembled WGS sequence"/>
</dbReference>
<accession>A0A1N7DTT6</accession>
<feature type="domain" description="Surface-adhesin protein E-like" evidence="1">
    <location>
        <begin position="15"/>
        <end position="133"/>
    </location>
</feature>
<sequence length="139" mass="15963">MLFIFISPTAHAVNWLEIGKATDKSLTASIDLDSIRSHQFSGYNSRSYLSVWVKYDFTTAQKANNGKLYRQTKDLIYIDCDNKKWTIKEVHKYTSTGNVVDNLKNPYLTTSSSNSWESIIPETSSERIVELTCYYAQNK</sequence>
<proteinExistence type="predicted"/>
<dbReference type="EMBL" id="FTNU01000002">
    <property type="protein sequence ID" value="SIR79105.1"/>
    <property type="molecule type" value="Genomic_DNA"/>
</dbReference>
<reference evidence="3" key="1">
    <citation type="submission" date="2017-01" db="EMBL/GenBank/DDBJ databases">
        <authorList>
            <person name="Varghese N."/>
            <person name="Submissions S."/>
        </authorList>
    </citation>
    <scope>NUCLEOTIDE SEQUENCE [LARGE SCALE GENOMIC DNA]</scope>
    <source>
        <strain evidence="3">DSM 21768</strain>
    </source>
</reference>
<keyword evidence="3" id="KW-1185">Reference proteome</keyword>
<dbReference type="Pfam" id="PF16747">
    <property type="entry name" value="Adhesin_E"/>
    <property type="match status" value="1"/>
</dbReference>
<dbReference type="AlphaFoldDB" id="A0A1N7DTT6"/>
<organism evidence="2 3">
    <name type="scientific">Moraxella cuniculi DSM 21768</name>
    <dbReference type="NCBI Taxonomy" id="1122245"/>
    <lineage>
        <taxon>Bacteria</taxon>
        <taxon>Pseudomonadati</taxon>
        <taxon>Pseudomonadota</taxon>
        <taxon>Gammaproteobacteria</taxon>
        <taxon>Moraxellales</taxon>
        <taxon>Moraxellaceae</taxon>
        <taxon>Moraxella</taxon>
    </lineage>
</organism>
<evidence type="ECO:0000313" key="3">
    <source>
        <dbReference type="Proteomes" id="UP000187495"/>
    </source>
</evidence>
<protein>
    <recommendedName>
        <fullName evidence="1">Surface-adhesin protein E-like domain-containing protein</fullName>
    </recommendedName>
</protein>
<evidence type="ECO:0000313" key="2">
    <source>
        <dbReference type="EMBL" id="SIR79105.1"/>
    </source>
</evidence>
<dbReference type="RefSeq" id="WP_078309995.1">
    <property type="nucleotide sequence ID" value="NZ_FTNU01000002.1"/>
</dbReference>
<name>A0A1N7DTT6_9GAMM</name>